<feature type="transmembrane region" description="Helical" evidence="11">
    <location>
        <begin position="21"/>
        <end position="40"/>
    </location>
</feature>
<feature type="transmembrane region" description="Helical" evidence="11">
    <location>
        <begin position="155"/>
        <end position="179"/>
    </location>
</feature>
<dbReference type="EMBL" id="JAHESE010000009">
    <property type="protein sequence ID" value="MBT1708839.1"/>
    <property type="molecule type" value="Genomic_DNA"/>
</dbReference>
<dbReference type="InterPro" id="IPR046342">
    <property type="entry name" value="CBS_dom_sf"/>
</dbReference>
<keyword evidence="9" id="KW-0407">Ion channel</keyword>
<keyword evidence="8" id="KW-0868">Chloride</keyword>
<dbReference type="CDD" id="cd00400">
    <property type="entry name" value="Voltage_gated_ClC"/>
    <property type="match status" value="1"/>
</dbReference>
<dbReference type="InterPro" id="IPR001807">
    <property type="entry name" value="ClC"/>
</dbReference>
<evidence type="ECO:0000256" key="11">
    <source>
        <dbReference type="SAM" id="Phobius"/>
    </source>
</evidence>
<dbReference type="InterPro" id="IPR000644">
    <property type="entry name" value="CBS_dom"/>
</dbReference>
<dbReference type="PANTHER" id="PTHR43427">
    <property type="entry name" value="CHLORIDE CHANNEL PROTEIN CLC-E"/>
    <property type="match status" value="1"/>
</dbReference>
<evidence type="ECO:0000256" key="8">
    <source>
        <dbReference type="ARBA" id="ARBA00023214"/>
    </source>
</evidence>
<evidence type="ECO:0000256" key="4">
    <source>
        <dbReference type="ARBA" id="ARBA00022989"/>
    </source>
</evidence>
<feature type="transmembrane region" description="Helical" evidence="11">
    <location>
        <begin position="266"/>
        <end position="286"/>
    </location>
</feature>
<evidence type="ECO:0000256" key="1">
    <source>
        <dbReference type="ARBA" id="ARBA00004141"/>
    </source>
</evidence>
<dbReference type="GO" id="GO:0034707">
    <property type="term" value="C:chloride channel complex"/>
    <property type="evidence" value="ECO:0007669"/>
    <property type="project" value="UniProtKB-KW"/>
</dbReference>
<evidence type="ECO:0000256" key="9">
    <source>
        <dbReference type="ARBA" id="ARBA00023303"/>
    </source>
</evidence>
<organism evidence="13 14">
    <name type="scientific">Dawidia cretensis</name>
    <dbReference type="NCBI Taxonomy" id="2782350"/>
    <lineage>
        <taxon>Bacteria</taxon>
        <taxon>Pseudomonadati</taxon>
        <taxon>Bacteroidota</taxon>
        <taxon>Cytophagia</taxon>
        <taxon>Cytophagales</taxon>
        <taxon>Chryseotaleaceae</taxon>
        <taxon>Dawidia</taxon>
    </lineage>
</organism>
<evidence type="ECO:0000256" key="10">
    <source>
        <dbReference type="PROSITE-ProRule" id="PRU00703"/>
    </source>
</evidence>
<comment type="caution">
    <text evidence="13">The sequence shown here is derived from an EMBL/GenBank/DDBJ whole genome shotgun (WGS) entry which is preliminary data.</text>
</comment>
<proteinExistence type="predicted"/>
<evidence type="ECO:0000313" key="13">
    <source>
        <dbReference type="EMBL" id="MBT1708839.1"/>
    </source>
</evidence>
<feature type="domain" description="CBS" evidence="12">
    <location>
        <begin position="529"/>
        <end position="584"/>
    </location>
</feature>
<dbReference type="InterPro" id="IPR014743">
    <property type="entry name" value="Cl-channel_core"/>
</dbReference>
<keyword evidence="3 11" id="KW-0812">Transmembrane</keyword>
<feature type="transmembrane region" description="Helical" evidence="11">
    <location>
        <begin position="232"/>
        <end position="254"/>
    </location>
</feature>
<dbReference type="Gene3D" id="1.10.3080.10">
    <property type="entry name" value="Clc chloride channel"/>
    <property type="match status" value="1"/>
</dbReference>
<dbReference type="CDD" id="cd02205">
    <property type="entry name" value="CBS_pair_SF"/>
    <property type="match status" value="1"/>
</dbReference>
<dbReference type="InterPro" id="IPR050368">
    <property type="entry name" value="ClC-type_chloride_channel"/>
</dbReference>
<dbReference type="RefSeq" id="WP_254084430.1">
    <property type="nucleotide sequence ID" value="NZ_JAHESE010000009.1"/>
</dbReference>
<dbReference type="Proteomes" id="UP001319080">
    <property type="component" value="Unassembled WGS sequence"/>
</dbReference>
<dbReference type="AlphaFoldDB" id="A0AAP2GQ18"/>
<dbReference type="GO" id="GO:0005254">
    <property type="term" value="F:chloride channel activity"/>
    <property type="evidence" value="ECO:0007669"/>
    <property type="project" value="UniProtKB-KW"/>
</dbReference>
<evidence type="ECO:0000256" key="3">
    <source>
        <dbReference type="ARBA" id="ARBA00022692"/>
    </source>
</evidence>
<dbReference type="SUPFAM" id="SSF54631">
    <property type="entry name" value="CBS-domain pair"/>
    <property type="match status" value="1"/>
</dbReference>
<dbReference type="PROSITE" id="PS51371">
    <property type="entry name" value="CBS"/>
    <property type="match status" value="2"/>
</dbReference>
<feature type="domain" description="CBS" evidence="12">
    <location>
        <begin position="464"/>
        <end position="522"/>
    </location>
</feature>
<sequence length="585" mass="63309">MISLIKRPILFLRSKLSDRNFLNLSAVLVGLVSGLAAILLKLMVHQIGHLVATSQTSGKFYVFAIFPMLGIALTVFFIQYFLNGQLKKGSAQIVYSIVKRSGILPLKDTFAHLVTSAFTVGFGGSLGLESPMVSTGSAIGSNYGRVYGLTYRERTVLLGCGAAAGIAAAFNSPIAGVLFAVEVLLTDVTAAAFISLILSAACGALISKIVLAEGVTLAFGLKQPFDYSNVPFYLLLGVLCGLASLCYAKIFHAIELRFENVENKWVKVVAGGLMLFALITVFPPLFGEGYEGVRMLEGKDAAQLAEGSILNRLITSEPALLVFIGLLIVFKMIAAAVTVGSGGNGGSFAPSLVVGSYLGFLFSRFINYTGLSQLPVSNMTLVAMAGILSGVFYAPLTAIFLIAEITGGYNLIIPLMIVSSLSLSVVHLFQPVSLEGRKLARLLNSTVETRDKLLLSRLNLSELIEKNFAVVSPEAKLSDLVKIISASPRNIFPVIDNGLKLIGLVHMDKVRRIMFETEKYESTYVKDLMDKPDAVVELHENLHEVFDKFDRTNQWNLPVVENGIYLGFLSKSSVLTRYRKEITES</sequence>
<dbReference type="PRINTS" id="PR00762">
    <property type="entry name" value="CLCHANNEL"/>
</dbReference>
<accession>A0AAP2GQ18</accession>
<reference evidence="13 14" key="1">
    <citation type="submission" date="2021-05" db="EMBL/GenBank/DDBJ databases">
        <title>A Polyphasic approach of four new species of the genus Ohtaekwangia: Ohtaekwangia histidinii sp. nov., Ohtaekwangia cretensis sp. nov., Ohtaekwangia indiensis sp. nov., Ohtaekwangia reichenbachii sp. nov. from diverse environment.</title>
        <authorList>
            <person name="Octaviana S."/>
        </authorList>
    </citation>
    <scope>NUCLEOTIDE SEQUENCE [LARGE SCALE GENOMIC DNA]</scope>
    <source>
        <strain evidence="13 14">PWU5</strain>
    </source>
</reference>
<evidence type="ECO:0000256" key="7">
    <source>
        <dbReference type="ARBA" id="ARBA00023173"/>
    </source>
</evidence>
<name>A0AAP2GQ18_9BACT</name>
<dbReference type="SUPFAM" id="SSF81340">
    <property type="entry name" value="Clc chloride channel"/>
    <property type="match status" value="1"/>
</dbReference>
<keyword evidence="2" id="KW-0813">Transport</keyword>
<dbReference type="Gene3D" id="3.10.580.10">
    <property type="entry name" value="CBS-domain"/>
    <property type="match status" value="1"/>
</dbReference>
<feature type="transmembrane region" description="Helical" evidence="11">
    <location>
        <begin position="348"/>
        <end position="367"/>
    </location>
</feature>
<dbReference type="PANTHER" id="PTHR43427:SF6">
    <property type="entry name" value="CHLORIDE CHANNEL PROTEIN CLC-E"/>
    <property type="match status" value="1"/>
</dbReference>
<comment type="subcellular location">
    <subcellularLocation>
        <location evidence="1">Membrane</location>
        <topology evidence="1">Multi-pass membrane protein</topology>
    </subcellularLocation>
</comment>
<keyword evidence="7" id="KW-0869">Chloride channel</keyword>
<keyword evidence="10" id="KW-0129">CBS domain</keyword>
<feature type="transmembrane region" description="Helical" evidence="11">
    <location>
        <begin position="60"/>
        <end position="82"/>
    </location>
</feature>
<feature type="transmembrane region" description="Helical" evidence="11">
    <location>
        <begin position="379"/>
        <end position="403"/>
    </location>
</feature>
<keyword evidence="5" id="KW-0406">Ion transport</keyword>
<gene>
    <name evidence="13" type="ORF">KK062_11430</name>
</gene>
<protein>
    <submittedName>
        <fullName evidence="13">Chloride channel protein</fullName>
    </submittedName>
</protein>
<keyword evidence="14" id="KW-1185">Reference proteome</keyword>
<feature type="transmembrane region" description="Helical" evidence="11">
    <location>
        <begin position="191"/>
        <end position="211"/>
    </location>
</feature>
<evidence type="ECO:0000259" key="12">
    <source>
        <dbReference type="PROSITE" id="PS51371"/>
    </source>
</evidence>
<feature type="transmembrane region" description="Helical" evidence="11">
    <location>
        <begin position="319"/>
        <end position="342"/>
    </location>
</feature>
<dbReference type="Pfam" id="PF00571">
    <property type="entry name" value="CBS"/>
    <property type="match status" value="2"/>
</dbReference>
<evidence type="ECO:0000256" key="5">
    <source>
        <dbReference type="ARBA" id="ARBA00023065"/>
    </source>
</evidence>
<keyword evidence="6 11" id="KW-0472">Membrane</keyword>
<keyword evidence="4 11" id="KW-1133">Transmembrane helix</keyword>
<feature type="transmembrane region" description="Helical" evidence="11">
    <location>
        <begin position="409"/>
        <end position="429"/>
    </location>
</feature>
<dbReference type="Pfam" id="PF00654">
    <property type="entry name" value="Voltage_CLC"/>
    <property type="match status" value="1"/>
</dbReference>
<evidence type="ECO:0000256" key="6">
    <source>
        <dbReference type="ARBA" id="ARBA00023136"/>
    </source>
</evidence>
<evidence type="ECO:0000256" key="2">
    <source>
        <dbReference type="ARBA" id="ARBA00022448"/>
    </source>
</evidence>
<evidence type="ECO:0000313" key="14">
    <source>
        <dbReference type="Proteomes" id="UP001319080"/>
    </source>
</evidence>